<feature type="region of interest" description="Disordered" evidence="3">
    <location>
        <begin position="508"/>
        <end position="622"/>
    </location>
</feature>
<dbReference type="PANTHER" id="PTHR46006">
    <property type="entry name" value="RHO GUANINE NUCLEOTIDE EXCHANGE FACTOR AT 64C, ISOFORM A"/>
    <property type="match status" value="1"/>
</dbReference>
<comment type="subcellular location">
    <subcellularLocation>
        <location evidence="1">Cytoplasm</location>
    </subcellularLocation>
</comment>
<evidence type="ECO:0000259" key="5">
    <source>
        <dbReference type="PROSITE" id="PS50010"/>
    </source>
</evidence>
<dbReference type="InterPro" id="IPR051480">
    <property type="entry name" value="Endocytic_GEF_Adapter"/>
</dbReference>
<dbReference type="PROSITE" id="PS50003">
    <property type="entry name" value="PH_DOMAIN"/>
    <property type="match status" value="1"/>
</dbReference>
<dbReference type="SUPFAM" id="SSF48065">
    <property type="entry name" value="DBL homology domain (DH-domain)"/>
    <property type="match status" value="1"/>
</dbReference>
<feature type="compositionally biased region" description="Pro residues" evidence="3">
    <location>
        <begin position="1131"/>
        <end position="1143"/>
    </location>
</feature>
<evidence type="ECO:0000256" key="2">
    <source>
        <dbReference type="ARBA" id="ARBA00022490"/>
    </source>
</evidence>
<keyword evidence="2" id="KW-0963">Cytoplasm</keyword>
<dbReference type="PROSITE" id="PS50010">
    <property type="entry name" value="DH_2"/>
    <property type="match status" value="1"/>
</dbReference>
<dbReference type="CDD" id="cd00160">
    <property type="entry name" value="RhoGEF"/>
    <property type="match status" value="1"/>
</dbReference>
<dbReference type="Gene3D" id="1.20.900.10">
    <property type="entry name" value="Dbl homology (DH) domain"/>
    <property type="match status" value="1"/>
</dbReference>
<evidence type="ECO:0000256" key="1">
    <source>
        <dbReference type="ARBA" id="ARBA00004496"/>
    </source>
</evidence>
<comment type="caution">
    <text evidence="6">The sequence shown here is derived from an EMBL/GenBank/DDBJ whole genome shotgun (WGS) entry which is preliminary data.</text>
</comment>
<dbReference type="InterPro" id="IPR000219">
    <property type="entry name" value="DH_dom"/>
</dbReference>
<feature type="compositionally biased region" description="Polar residues" evidence="3">
    <location>
        <begin position="1282"/>
        <end position="1300"/>
    </location>
</feature>
<feature type="region of interest" description="Disordered" evidence="3">
    <location>
        <begin position="734"/>
        <end position="759"/>
    </location>
</feature>
<dbReference type="GO" id="GO:0005085">
    <property type="term" value="F:guanyl-nucleotide exchange factor activity"/>
    <property type="evidence" value="ECO:0007669"/>
    <property type="project" value="InterPro"/>
</dbReference>
<feature type="compositionally biased region" description="Polar residues" evidence="3">
    <location>
        <begin position="435"/>
        <end position="444"/>
    </location>
</feature>
<evidence type="ECO:0000256" key="3">
    <source>
        <dbReference type="SAM" id="MobiDB-lite"/>
    </source>
</evidence>
<evidence type="ECO:0000313" key="7">
    <source>
        <dbReference type="Proteomes" id="UP001372834"/>
    </source>
</evidence>
<feature type="region of interest" description="Disordered" evidence="3">
    <location>
        <begin position="384"/>
        <end position="495"/>
    </location>
</feature>
<gene>
    <name evidence="6" type="ORF">RUM43_013286</name>
</gene>
<feature type="compositionally biased region" description="Polar residues" evidence="3">
    <location>
        <begin position="472"/>
        <end position="489"/>
    </location>
</feature>
<feature type="region of interest" description="Disordered" evidence="3">
    <location>
        <begin position="1246"/>
        <end position="1300"/>
    </location>
</feature>
<feature type="region of interest" description="Disordered" evidence="3">
    <location>
        <begin position="1064"/>
        <end position="1083"/>
    </location>
</feature>
<feature type="compositionally biased region" description="Basic and acidic residues" evidence="3">
    <location>
        <begin position="325"/>
        <end position="336"/>
    </location>
</feature>
<feature type="compositionally biased region" description="Basic and acidic residues" evidence="3">
    <location>
        <begin position="536"/>
        <end position="561"/>
    </location>
</feature>
<feature type="compositionally biased region" description="Basic and acidic residues" evidence="3">
    <location>
        <begin position="591"/>
        <end position="602"/>
    </location>
</feature>
<feature type="domain" description="DH" evidence="5">
    <location>
        <begin position="1342"/>
        <end position="1533"/>
    </location>
</feature>
<feature type="compositionally biased region" description="Basic and acidic residues" evidence="3">
    <location>
        <begin position="359"/>
        <end position="368"/>
    </location>
</feature>
<dbReference type="Pfam" id="PF00621">
    <property type="entry name" value="RhoGEF"/>
    <property type="match status" value="1"/>
</dbReference>
<dbReference type="GO" id="GO:0035025">
    <property type="term" value="P:positive regulation of Rho protein signal transduction"/>
    <property type="evidence" value="ECO:0007669"/>
    <property type="project" value="TreeGrafter"/>
</dbReference>
<dbReference type="GO" id="GO:0031097">
    <property type="term" value="C:medial cortex"/>
    <property type="evidence" value="ECO:0007669"/>
    <property type="project" value="UniProtKB-ARBA"/>
</dbReference>
<feature type="compositionally biased region" description="Basic residues" evidence="3">
    <location>
        <begin position="410"/>
        <end position="420"/>
    </location>
</feature>
<proteinExistence type="predicted"/>
<dbReference type="InterPro" id="IPR035899">
    <property type="entry name" value="DBL_dom_sf"/>
</dbReference>
<reference evidence="6 7" key="1">
    <citation type="submission" date="2023-10" db="EMBL/GenBank/DDBJ databases">
        <title>Genomes of two closely related lineages of the louse Polyplax serrata with different host specificities.</title>
        <authorList>
            <person name="Martinu J."/>
            <person name="Tarabai H."/>
            <person name="Stefka J."/>
            <person name="Hypsa V."/>
        </authorList>
    </citation>
    <scope>NUCLEOTIDE SEQUENCE [LARGE SCALE GENOMIC DNA]</scope>
    <source>
        <strain evidence="6">HR10_N</strain>
    </source>
</reference>
<name>A0AAN8S9L9_POLSC</name>
<feature type="region of interest" description="Disordered" evidence="3">
    <location>
        <begin position="314"/>
        <end position="368"/>
    </location>
</feature>
<accession>A0AAN8S9L9</accession>
<sequence>MAPPTAASESILVLRRNAAPVDFHGAFAPHPKNYPMETNENKLRKIWGERWSVTKGGKLPAESQMIETSNFMVHPDYLNKYGTLSNGVLTKSIKYAETWLYGTVGVRAVPTQRPSLFLYPGVVTSQSRIGTKNGYHSPVGPFINAPVSPENNIQGVAGSRVHVDQCNPRLYQCSEMRTDNFIASKKKNGTCRNTVRQKIRTSLRDSGTGSVRSPRNCSLATDPYNLMRKSRLSVTDSPKNQIVIIKRRNASVSPLRSQTRENTGTTFETFKPNLTGKEVTMWKNEEEEWTKPVKEITRRKSILECNVNAYELNKSKSEEEDDSGDEIHGKTSEKVEPASLKILRPKHNKTEVPMGSGEKTQDPENGKMETDQLIKSEARLHGQRFKLFDHSPSPTGEGYLSDNEEARKTSSPKRPPRRQKDRAFGEPNLRYSKIRFQSSPNLSIKSILKKPTSGEEVNLPEQAFEREPPPTSSSLTVSKSDGTHSQLLEQSKKDYTQCTLKKKKQVQFRVNHANDTGNEGTVEGSDVSEPKSPPVEPKEETDVGHTEDEAFVDRSKSHEDLAYLPRVTKDCSQPNESQPEMELLTNDEVNCGDRKLSDDDPATRLNEQGKSPPRGPGLRRSLSDRRLTSCFTSHKDDTVLPLANSSAVSLFNDTMALRSRTSKSDTRKIFLTQLEANENDGGKKEKTACKTGYDNLGNSIGQNNAIKKFPGNVISYEEFTKLCDFPGKQEENITKSKSNVPARRKTSCPSPPPRHVPLEKSVKNSMLPVTLNVSSNQTNLLKSSRSCPAQSNSTAVEGKTVVRLGSGYGESVTVGGSKRPSITIHPKNVLSEEEPRRKTSVIISNFHGEDANKVRISVRNEGSDAEGNSSSCTIIETGSNSTVIPVVSTDNKTTLIVGSNTPVVAPRTDSEIDLLSSFDKNEICTDEKLSRYIFSTVQLDADKTGKILDPVEAVRRNLIPHICGKKEGSISLMERIKQARETKEQNNLKQISNLFIRSASPQEAATEQLDSLISFYINRKSIGKSEPEEQSFDGNASKIGSCRSSHGKNLDSAYICTHAVSESNNKLNIPSDTDESTEQEKDKLECEYEVRNGFKEDDIESENVYEMIKEEPIYHQIEPKVEENQDSGDDVPPPLPLTLPPAPDDAEKQKSASTAKSIFEGASKYDILNYLVDAKERVQGDSYCSGGFLGGDERLNSFGRHKRMSLDTSGLSSSRGTLLNLDKTHGFSLTSVENDNEVDSGSRISQMSYLSDDGPLMPANSEKEPLKLARKSSAEIERNDSGVGSETSQTSRSKWQASSTVRDQNGHHLCEDCDQVVETQVTDGGVMYVPLVCRKCGKKRSERKEIIQEIVETEEKYGRDLRIILEEFYTPMLVAGLLTSDQLSSIFLNTEELLENSEVLTERLRDTLEIALEQGDEDLLTVNVGKLFLDAEPMLHAFESYCVRQGSAAMLLANLEKEKELLRIFLRVSQMENVVLRRMNLNSFLMVPVQRVTKYPLLLARLYKVTPAQQEGRELLKEAQHNIELHLEHMNSETKDASATKVWRRFSTSTMTGRKTTTESEMVNIKLRKMAVDVLDWNHDEVRFILEGKLLYTQPTDNNWKRGRTVKLTPIFVLLITLGKPNSKYKVDPSEDELTFHTKTGIREATLLLVKEKCGRYTLIREPLYLDKIIVCCETEVDEYFEIQELSTKDSFIFKAEDGERTKEWYKQLQYHAQILGAWRKRRNALANIMINGMMTRAGQT</sequence>
<evidence type="ECO:0008006" key="8">
    <source>
        <dbReference type="Google" id="ProtNLM"/>
    </source>
</evidence>
<dbReference type="Proteomes" id="UP001372834">
    <property type="component" value="Unassembled WGS sequence"/>
</dbReference>
<dbReference type="SMART" id="SM00325">
    <property type="entry name" value="RhoGEF"/>
    <property type="match status" value="1"/>
</dbReference>
<protein>
    <recommendedName>
        <fullName evidence="8">Myosin-M heavy chain</fullName>
    </recommendedName>
</protein>
<dbReference type="FunFam" id="1.20.900.10:FF:000038">
    <property type="entry name" value="Myosin-M heavy chain"/>
    <property type="match status" value="1"/>
</dbReference>
<feature type="region of interest" description="Disordered" evidence="3">
    <location>
        <begin position="1123"/>
        <end position="1155"/>
    </location>
</feature>
<feature type="domain" description="PH" evidence="4">
    <location>
        <begin position="1681"/>
        <end position="1714"/>
    </location>
</feature>
<dbReference type="PANTHER" id="PTHR46006:SF5">
    <property type="entry name" value="DH DOMAIN-CONTAINING PROTEIN"/>
    <property type="match status" value="1"/>
</dbReference>
<evidence type="ECO:0000313" key="6">
    <source>
        <dbReference type="EMBL" id="KAK6632518.1"/>
    </source>
</evidence>
<feature type="compositionally biased region" description="Basic and acidic residues" evidence="3">
    <location>
        <begin position="1261"/>
        <end position="1280"/>
    </location>
</feature>
<organism evidence="6 7">
    <name type="scientific">Polyplax serrata</name>
    <name type="common">Common mouse louse</name>
    <dbReference type="NCBI Taxonomy" id="468196"/>
    <lineage>
        <taxon>Eukaryota</taxon>
        <taxon>Metazoa</taxon>
        <taxon>Ecdysozoa</taxon>
        <taxon>Arthropoda</taxon>
        <taxon>Hexapoda</taxon>
        <taxon>Insecta</taxon>
        <taxon>Pterygota</taxon>
        <taxon>Neoptera</taxon>
        <taxon>Paraneoptera</taxon>
        <taxon>Psocodea</taxon>
        <taxon>Troctomorpha</taxon>
        <taxon>Phthiraptera</taxon>
        <taxon>Anoplura</taxon>
        <taxon>Polyplacidae</taxon>
        <taxon>Polyplax</taxon>
    </lineage>
</organism>
<dbReference type="EMBL" id="JAWJWE010000007">
    <property type="protein sequence ID" value="KAK6632518.1"/>
    <property type="molecule type" value="Genomic_DNA"/>
</dbReference>
<dbReference type="InterPro" id="IPR001849">
    <property type="entry name" value="PH_domain"/>
</dbReference>
<evidence type="ECO:0000259" key="4">
    <source>
        <dbReference type="PROSITE" id="PS50003"/>
    </source>
</evidence>